<reference evidence="2" key="1">
    <citation type="journal article" date="2020" name="Stud. Mycol.">
        <title>101 Dothideomycetes genomes: a test case for predicting lifestyles and emergence of pathogens.</title>
        <authorList>
            <person name="Haridas S."/>
            <person name="Albert R."/>
            <person name="Binder M."/>
            <person name="Bloem J."/>
            <person name="Labutti K."/>
            <person name="Salamov A."/>
            <person name="Andreopoulos B."/>
            <person name="Baker S."/>
            <person name="Barry K."/>
            <person name="Bills G."/>
            <person name="Bluhm B."/>
            <person name="Cannon C."/>
            <person name="Castanera R."/>
            <person name="Culley D."/>
            <person name="Daum C."/>
            <person name="Ezra D."/>
            <person name="Gonzalez J."/>
            <person name="Henrissat B."/>
            <person name="Kuo A."/>
            <person name="Liang C."/>
            <person name="Lipzen A."/>
            <person name="Lutzoni F."/>
            <person name="Magnuson J."/>
            <person name="Mondo S."/>
            <person name="Nolan M."/>
            <person name="Ohm R."/>
            <person name="Pangilinan J."/>
            <person name="Park H.-J."/>
            <person name="Ramirez L."/>
            <person name="Alfaro M."/>
            <person name="Sun H."/>
            <person name="Tritt A."/>
            <person name="Yoshinaga Y."/>
            <person name="Zwiers L.-H."/>
            <person name="Turgeon B."/>
            <person name="Goodwin S."/>
            <person name="Spatafora J."/>
            <person name="Crous P."/>
            <person name="Grigoriev I."/>
        </authorList>
    </citation>
    <scope>NUCLEOTIDE SEQUENCE</scope>
    <source>
        <strain evidence="2">CBS 269.34</strain>
    </source>
</reference>
<proteinExistence type="predicted"/>
<organism evidence="2 3">
    <name type="scientific">Lophium mytilinum</name>
    <dbReference type="NCBI Taxonomy" id="390894"/>
    <lineage>
        <taxon>Eukaryota</taxon>
        <taxon>Fungi</taxon>
        <taxon>Dikarya</taxon>
        <taxon>Ascomycota</taxon>
        <taxon>Pezizomycotina</taxon>
        <taxon>Dothideomycetes</taxon>
        <taxon>Pleosporomycetidae</taxon>
        <taxon>Mytilinidiales</taxon>
        <taxon>Mytilinidiaceae</taxon>
        <taxon>Lophium</taxon>
    </lineage>
</organism>
<dbReference type="OrthoDB" id="2520703at2759"/>
<dbReference type="EMBL" id="MU004195">
    <property type="protein sequence ID" value="KAF2491504.1"/>
    <property type="molecule type" value="Genomic_DNA"/>
</dbReference>
<dbReference type="AlphaFoldDB" id="A0A6A6QHG0"/>
<protein>
    <recommendedName>
        <fullName evidence="1">F-box domain-containing protein</fullName>
    </recommendedName>
</protein>
<sequence>MAVLLDLPSELLLDILSFVRTTLNLSARLQKSTFFALSLTSKRLNTLANPFLYHEYVNLDVRRELSPFANTIIDRPDLAAHVRRLALRGVKRVYNGELDTILRLVDTKDFPRTSTSVSEGRPQEAVAFFLIMTLAPKLEYLHLESMDLIRVSWLILSLVLQKAPREIPGIFGYLKIVDLDCRDSKWNIDIITVSGFLCLPSLETFQLRGAVHSIIDASQWKCPVRSSSVASIILEEGSFSAGVFSKLISSSKALRNFVSVGNTSWCARSPGTYLLEHRSSLETIHWSLSDSHFQADLISNEKGSMRDFQKLHTLIWDQFQLGELSAWRHGTGLRLVDHLPSSLVSLVLKNCNLAIIGHLDDLADADSTWLPNLETVNVQMTMLREGIVQDEIAGYHLRKIAERSALKNVRMEFTLPSSI</sequence>
<keyword evidence="3" id="KW-1185">Reference proteome</keyword>
<accession>A0A6A6QHG0</accession>
<dbReference type="InterPro" id="IPR001810">
    <property type="entry name" value="F-box_dom"/>
</dbReference>
<evidence type="ECO:0000313" key="3">
    <source>
        <dbReference type="Proteomes" id="UP000799750"/>
    </source>
</evidence>
<dbReference type="SUPFAM" id="SSF52047">
    <property type="entry name" value="RNI-like"/>
    <property type="match status" value="1"/>
</dbReference>
<evidence type="ECO:0000259" key="1">
    <source>
        <dbReference type="Pfam" id="PF12937"/>
    </source>
</evidence>
<dbReference type="Pfam" id="PF12937">
    <property type="entry name" value="F-box-like"/>
    <property type="match status" value="1"/>
</dbReference>
<evidence type="ECO:0000313" key="2">
    <source>
        <dbReference type="EMBL" id="KAF2491504.1"/>
    </source>
</evidence>
<name>A0A6A6QHG0_9PEZI</name>
<dbReference type="Proteomes" id="UP000799750">
    <property type="component" value="Unassembled WGS sequence"/>
</dbReference>
<feature type="domain" description="F-box" evidence="1">
    <location>
        <begin position="5"/>
        <end position="55"/>
    </location>
</feature>
<gene>
    <name evidence="2" type="ORF">BU16DRAFT_621055</name>
</gene>